<dbReference type="InterPro" id="IPR019261">
    <property type="entry name" value="PARG_cat_microbial"/>
</dbReference>
<reference evidence="3" key="1">
    <citation type="journal article" date="2021" name="Nat. Commun.">
        <title>Genetic determinants of endophytism in the Arabidopsis root mycobiome.</title>
        <authorList>
            <person name="Mesny F."/>
            <person name="Miyauchi S."/>
            <person name="Thiergart T."/>
            <person name="Pickel B."/>
            <person name="Atanasova L."/>
            <person name="Karlsson M."/>
            <person name="Huettel B."/>
            <person name="Barry K.W."/>
            <person name="Haridas S."/>
            <person name="Chen C."/>
            <person name="Bauer D."/>
            <person name="Andreopoulos W."/>
            <person name="Pangilinan J."/>
            <person name="LaButti K."/>
            <person name="Riley R."/>
            <person name="Lipzen A."/>
            <person name="Clum A."/>
            <person name="Drula E."/>
            <person name="Henrissat B."/>
            <person name="Kohler A."/>
            <person name="Grigoriev I.V."/>
            <person name="Martin F.M."/>
            <person name="Hacquard S."/>
        </authorList>
    </citation>
    <scope>NUCLEOTIDE SEQUENCE</scope>
    <source>
        <strain evidence="3">MPI-CAGE-CH-0230</strain>
    </source>
</reference>
<dbReference type="OrthoDB" id="9985428at2759"/>
<name>A0A9P8YE19_9PEZI</name>
<gene>
    <name evidence="3" type="ORF">B0I36DRAFT_360716</name>
</gene>
<feature type="domain" description="Microbial-type PARG catalytic" evidence="2">
    <location>
        <begin position="168"/>
        <end position="255"/>
    </location>
</feature>
<keyword evidence="4" id="KW-1185">Reference proteome</keyword>
<sequence length="612" mass="65239">MGRTEPSLGRPPPEFRRDARAKRAKATVNKLIPALLNAHPRARRGIDAAELIVEPAAATTARTTTSTVETTKFKDAKQPAPNGSSRSSGKGKAKGRKGKGRGHGDNEEELTAPERPGAATGPALPDVAPGSKSRPDKTANPASATPPRIRLAIADTLTVARYLLEPAGDDACGATASAAKPTKTTRADLANTTSRVGILNMASPLSPGGGFLNGAMTQEESLCMRTTLLPSLRDEFYRLPELGAVYTPDVLVFRDEAGNDLDKKDRWFVDCVSAAMLRFPEVEEVPDGDDGGVKSTTDQPRTSPENDLDSNSDEEEEGEEEDEDGDEDIHEALVIKRYANQKDREAVIHKMRVVMRIFQAKGCRKLVLGGAWGCGAYGNPVEEVAAAWRKVLLPPTPSSNKAGGSGRARPPKENWHGIEEVVFAIKGGGMAGRFENAFLGSSATAPPPLPAAEHAHGSAGGELSAIPGTIDQISPTVLSQFTSLARPPSSTHGGGGDSQGQAPEEDPEAFRMRELRERIATLDLQVRQARTEQLRNGLSAVLAGLRSQLPPHERLSDAGAEEQEELSKEEEDDDDNEEDRGSDDDDDEADGRDGLSTGDEDGDINRGGVSHR</sequence>
<dbReference type="Gene3D" id="3.40.220.10">
    <property type="entry name" value="Leucine Aminopeptidase, subunit E, domain 1"/>
    <property type="match status" value="1"/>
</dbReference>
<dbReference type="EMBL" id="JAGTJQ010000003">
    <property type="protein sequence ID" value="KAH7035328.1"/>
    <property type="molecule type" value="Genomic_DNA"/>
</dbReference>
<feature type="compositionally biased region" description="Polar residues" evidence="1">
    <location>
        <begin position="294"/>
        <end position="303"/>
    </location>
</feature>
<feature type="region of interest" description="Disordered" evidence="1">
    <location>
        <begin position="445"/>
        <end position="467"/>
    </location>
</feature>
<dbReference type="RefSeq" id="XP_046015421.1">
    <property type="nucleotide sequence ID" value="XM_046158362.1"/>
</dbReference>
<feature type="compositionally biased region" description="Basic residues" evidence="1">
    <location>
        <begin position="89"/>
        <end position="101"/>
    </location>
</feature>
<dbReference type="InterPro" id="IPR043472">
    <property type="entry name" value="Macro_dom-like"/>
</dbReference>
<feature type="compositionally biased region" description="Low complexity" evidence="1">
    <location>
        <begin position="56"/>
        <end position="70"/>
    </location>
</feature>
<feature type="region of interest" description="Disordered" evidence="1">
    <location>
        <begin position="52"/>
        <end position="147"/>
    </location>
</feature>
<dbReference type="GeneID" id="70187908"/>
<feature type="region of interest" description="Disordered" evidence="1">
    <location>
        <begin position="482"/>
        <end position="507"/>
    </location>
</feature>
<evidence type="ECO:0000313" key="4">
    <source>
        <dbReference type="Proteomes" id="UP000756346"/>
    </source>
</evidence>
<evidence type="ECO:0000256" key="1">
    <source>
        <dbReference type="SAM" id="MobiDB-lite"/>
    </source>
</evidence>
<dbReference type="Pfam" id="PF10021">
    <property type="entry name" value="PARG_cat_microb"/>
    <property type="match status" value="1"/>
</dbReference>
<accession>A0A9P8YE19</accession>
<dbReference type="AlphaFoldDB" id="A0A9P8YE19"/>
<dbReference type="Proteomes" id="UP000756346">
    <property type="component" value="Unassembled WGS sequence"/>
</dbReference>
<feature type="region of interest" description="Disordered" evidence="1">
    <location>
        <begin position="549"/>
        <end position="612"/>
    </location>
</feature>
<protein>
    <recommendedName>
        <fullName evidence="2">Microbial-type PARG catalytic domain-containing protein</fullName>
    </recommendedName>
</protein>
<feature type="compositionally biased region" description="Acidic residues" evidence="1">
    <location>
        <begin position="306"/>
        <end position="328"/>
    </location>
</feature>
<feature type="compositionally biased region" description="Polar residues" evidence="1">
    <location>
        <begin position="482"/>
        <end position="491"/>
    </location>
</feature>
<dbReference type="PANTHER" id="PTHR35596:SF1">
    <property type="entry name" value="MICROBIAL-TYPE PARG CATALYTIC DOMAIN-CONTAINING PROTEIN"/>
    <property type="match status" value="1"/>
</dbReference>
<feature type="compositionally biased region" description="Acidic residues" evidence="1">
    <location>
        <begin position="559"/>
        <end position="590"/>
    </location>
</feature>
<feature type="region of interest" description="Disordered" evidence="1">
    <location>
        <begin position="1"/>
        <end position="22"/>
    </location>
</feature>
<comment type="caution">
    <text evidence="3">The sequence shown here is derived from an EMBL/GenBank/DDBJ whole genome shotgun (WGS) entry which is preliminary data.</text>
</comment>
<evidence type="ECO:0000259" key="2">
    <source>
        <dbReference type="Pfam" id="PF10021"/>
    </source>
</evidence>
<evidence type="ECO:0000313" key="3">
    <source>
        <dbReference type="EMBL" id="KAH7035328.1"/>
    </source>
</evidence>
<organism evidence="3 4">
    <name type="scientific">Microdochium trichocladiopsis</name>
    <dbReference type="NCBI Taxonomy" id="1682393"/>
    <lineage>
        <taxon>Eukaryota</taxon>
        <taxon>Fungi</taxon>
        <taxon>Dikarya</taxon>
        <taxon>Ascomycota</taxon>
        <taxon>Pezizomycotina</taxon>
        <taxon>Sordariomycetes</taxon>
        <taxon>Xylariomycetidae</taxon>
        <taxon>Xylariales</taxon>
        <taxon>Microdochiaceae</taxon>
        <taxon>Microdochium</taxon>
    </lineage>
</organism>
<dbReference type="PANTHER" id="PTHR35596">
    <property type="entry name" value="DUF2263 DOMAIN-CONTAINING PROTEIN"/>
    <property type="match status" value="1"/>
</dbReference>
<feature type="region of interest" description="Disordered" evidence="1">
    <location>
        <begin position="282"/>
        <end position="328"/>
    </location>
</feature>
<proteinExistence type="predicted"/>